<protein>
    <submittedName>
        <fullName evidence="2">N-acetyltransferase</fullName>
    </submittedName>
</protein>
<evidence type="ECO:0000313" key="3">
    <source>
        <dbReference type="Proteomes" id="UP000287171"/>
    </source>
</evidence>
<dbReference type="InterPro" id="IPR000182">
    <property type="entry name" value="GNAT_dom"/>
</dbReference>
<organism evidence="2 3">
    <name type="scientific">Dictyobacter alpinus</name>
    <dbReference type="NCBI Taxonomy" id="2014873"/>
    <lineage>
        <taxon>Bacteria</taxon>
        <taxon>Bacillati</taxon>
        <taxon>Chloroflexota</taxon>
        <taxon>Ktedonobacteria</taxon>
        <taxon>Ktedonobacterales</taxon>
        <taxon>Dictyobacteraceae</taxon>
        <taxon>Dictyobacter</taxon>
    </lineage>
</organism>
<dbReference type="AlphaFoldDB" id="A0A402BE71"/>
<comment type="caution">
    <text evidence="2">The sequence shown here is derived from an EMBL/GenBank/DDBJ whole genome shotgun (WGS) entry which is preliminary data.</text>
</comment>
<proteinExistence type="predicted"/>
<evidence type="ECO:0000259" key="1">
    <source>
        <dbReference type="PROSITE" id="PS51186"/>
    </source>
</evidence>
<evidence type="ECO:0000313" key="2">
    <source>
        <dbReference type="EMBL" id="GCE29592.1"/>
    </source>
</evidence>
<keyword evidence="3" id="KW-1185">Reference proteome</keyword>
<dbReference type="SUPFAM" id="SSF55729">
    <property type="entry name" value="Acyl-CoA N-acyltransferases (Nat)"/>
    <property type="match status" value="1"/>
</dbReference>
<dbReference type="Gene3D" id="3.40.630.30">
    <property type="match status" value="1"/>
</dbReference>
<reference evidence="3" key="1">
    <citation type="submission" date="2018-12" db="EMBL/GenBank/DDBJ databases">
        <title>Tengunoibacter tsumagoiensis gen. nov., sp. nov., Dictyobacter kobayashii sp. nov., D. alpinus sp. nov., and D. joshuensis sp. nov. and description of Dictyobacteraceae fam. nov. within the order Ktedonobacterales isolated from Tengu-no-mugimeshi.</title>
        <authorList>
            <person name="Wang C.M."/>
            <person name="Zheng Y."/>
            <person name="Sakai Y."/>
            <person name="Toyoda A."/>
            <person name="Minakuchi Y."/>
            <person name="Abe K."/>
            <person name="Yokota A."/>
            <person name="Yabe S."/>
        </authorList>
    </citation>
    <scope>NUCLEOTIDE SEQUENCE [LARGE SCALE GENOMIC DNA]</scope>
    <source>
        <strain evidence="3">Uno16</strain>
    </source>
</reference>
<dbReference type="Proteomes" id="UP000287171">
    <property type="component" value="Unassembled WGS sequence"/>
</dbReference>
<dbReference type="EMBL" id="BIFT01000002">
    <property type="protein sequence ID" value="GCE29592.1"/>
    <property type="molecule type" value="Genomic_DNA"/>
</dbReference>
<keyword evidence="2" id="KW-0808">Transferase</keyword>
<dbReference type="OrthoDB" id="3436673at2"/>
<dbReference type="GO" id="GO:0016747">
    <property type="term" value="F:acyltransferase activity, transferring groups other than amino-acyl groups"/>
    <property type="evidence" value="ECO:0007669"/>
    <property type="project" value="InterPro"/>
</dbReference>
<dbReference type="RefSeq" id="WP_126629830.1">
    <property type="nucleotide sequence ID" value="NZ_BIFT01000002.1"/>
</dbReference>
<gene>
    <name evidence="2" type="primary">attX</name>
    <name evidence="2" type="ORF">KDA_50760</name>
</gene>
<name>A0A402BE71_9CHLR</name>
<dbReference type="Pfam" id="PF00583">
    <property type="entry name" value="Acetyltransf_1"/>
    <property type="match status" value="1"/>
</dbReference>
<dbReference type="InterPro" id="IPR016181">
    <property type="entry name" value="Acyl_CoA_acyltransferase"/>
</dbReference>
<dbReference type="PROSITE" id="PS51186">
    <property type="entry name" value="GNAT"/>
    <property type="match status" value="1"/>
</dbReference>
<feature type="domain" description="N-acetyltransferase" evidence="1">
    <location>
        <begin position="1"/>
        <end position="160"/>
    </location>
</feature>
<accession>A0A402BE71</accession>
<sequence length="160" mass="18004">MSVRRAEGRDVTAMVELAEQRRLHYQRYQPTFWRKAQDSREQHIPFLESLLKCEDVLLLVHESAGEIDGFIIADFVAAPPVYNPGGPTCRVDDFCVAEESLWETVGRALLGEVLRLARARGAAQSVVVCAHLDQPKRAMLAQSGYSIASEWYVRDLSQLS</sequence>